<name>A0A562ZXZ8_9BURK</name>
<keyword evidence="2" id="KW-1185">Reference proteome</keyword>
<comment type="caution">
    <text evidence="1">The sequence shown here is derived from an EMBL/GenBank/DDBJ whole genome shotgun (WGS) entry which is preliminary data.</text>
</comment>
<evidence type="ECO:0000313" key="2">
    <source>
        <dbReference type="Proteomes" id="UP000318199"/>
    </source>
</evidence>
<evidence type="ECO:0000313" key="1">
    <source>
        <dbReference type="EMBL" id="TWO73261.1"/>
    </source>
</evidence>
<protein>
    <submittedName>
        <fullName evidence="1">AlpA family phage regulatory protein</fullName>
    </submittedName>
</protein>
<reference evidence="1 2" key="1">
    <citation type="submission" date="2019-07" db="EMBL/GenBank/DDBJ databases">
        <title>Caenimonas sedimenti sp. nov., isolated from activated sludge.</title>
        <authorList>
            <person name="Xu J."/>
        </authorList>
    </citation>
    <scope>NUCLEOTIDE SEQUENCE [LARGE SCALE GENOMIC DNA]</scope>
    <source>
        <strain evidence="1 2">HX-9-20</strain>
    </source>
</reference>
<organism evidence="1 2">
    <name type="scientific">Caenimonas sedimenti</name>
    <dbReference type="NCBI Taxonomy" id="2596921"/>
    <lineage>
        <taxon>Bacteria</taxon>
        <taxon>Pseudomonadati</taxon>
        <taxon>Pseudomonadota</taxon>
        <taxon>Betaproteobacteria</taxon>
        <taxon>Burkholderiales</taxon>
        <taxon>Comamonadaceae</taxon>
        <taxon>Caenimonas</taxon>
    </lineage>
</organism>
<proteinExistence type="predicted"/>
<dbReference type="Gene3D" id="1.10.238.160">
    <property type="match status" value="1"/>
</dbReference>
<sequence>MRLLDIHEVCARVSFSRAQVYEMMAQGRFPRPIKFAPGRRGAVRWPDIWISEWLRLAIECAATETPPSAPRSA</sequence>
<dbReference type="Pfam" id="PF05930">
    <property type="entry name" value="Phage_AlpA"/>
    <property type="match status" value="1"/>
</dbReference>
<dbReference type="OrthoDB" id="5398721at2"/>
<dbReference type="EMBL" id="VOBQ01000002">
    <property type="protein sequence ID" value="TWO73261.1"/>
    <property type="molecule type" value="Genomic_DNA"/>
</dbReference>
<accession>A0A562ZXZ8</accession>
<gene>
    <name evidence="1" type="ORF">FN976_01970</name>
</gene>
<dbReference type="AlphaFoldDB" id="A0A562ZXZ8"/>
<dbReference type="Proteomes" id="UP000318199">
    <property type="component" value="Unassembled WGS sequence"/>
</dbReference>
<dbReference type="InterPro" id="IPR010260">
    <property type="entry name" value="AlpA"/>
</dbReference>